<keyword evidence="3" id="KW-1185">Reference proteome</keyword>
<name>A0A0S2F9B1_LYSAN</name>
<feature type="region of interest" description="Disordered" evidence="1">
    <location>
        <begin position="1"/>
        <end position="31"/>
    </location>
</feature>
<evidence type="ECO:0000313" key="2">
    <source>
        <dbReference type="EMBL" id="ALN80112.1"/>
    </source>
</evidence>
<organism evidence="2 3">
    <name type="scientific">Lysobacter antibioticus</name>
    <dbReference type="NCBI Taxonomy" id="84531"/>
    <lineage>
        <taxon>Bacteria</taxon>
        <taxon>Pseudomonadati</taxon>
        <taxon>Pseudomonadota</taxon>
        <taxon>Gammaproteobacteria</taxon>
        <taxon>Lysobacterales</taxon>
        <taxon>Lysobacteraceae</taxon>
        <taxon>Lysobacter</taxon>
    </lineage>
</organism>
<gene>
    <name evidence="2" type="ORF">LA76x_1968</name>
</gene>
<dbReference type="AlphaFoldDB" id="A0A0S2F9B1"/>
<proteinExistence type="predicted"/>
<evidence type="ECO:0000313" key="3">
    <source>
        <dbReference type="Proteomes" id="UP000060787"/>
    </source>
</evidence>
<dbReference type="EMBL" id="CP011129">
    <property type="protein sequence ID" value="ALN80112.1"/>
    <property type="molecule type" value="Genomic_DNA"/>
</dbReference>
<dbReference type="PATRIC" id="fig|84531.8.peg.1989"/>
<dbReference type="STRING" id="84531.LA76x_1968"/>
<dbReference type="KEGG" id="lab:LA76x_1968"/>
<accession>A0A0S2F9B1</accession>
<sequence>MAVGFRGNGERQAGNSGPASRSDPRSSVAVKRCRRYPNSSCRALTTDPGLLHRGMIGLCP</sequence>
<protein>
    <submittedName>
        <fullName evidence="2">Uncharacterized protein</fullName>
    </submittedName>
</protein>
<dbReference type="Proteomes" id="UP000060787">
    <property type="component" value="Chromosome"/>
</dbReference>
<reference evidence="2 3" key="1">
    <citation type="journal article" date="2015" name="BMC Genomics">
        <title>Comparative genomics and metabolic profiling of the genus Lysobacter.</title>
        <authorList>
            <person name="de Bruijn I."/>
            <person name="Cheng X."/>
            <person name="de Jager V."/>
            <person name="Exposito R.G."/>
            <person name="Watrous J."/>
            <person name="Patel N."/>
            <person name="Postma J."/>
            <person name="Dorrestein P.C."/>
            <person name="Kobayashi D."/>
            <person name="Raaijmakers J.M."/>
        </authorList>
    </citation>
    <scope>NUCLEOTIDE SEQUENCE [LARGE SCALE GENOMIC DNA]</scope>
    <source>
        <strain evidence="2 3">76</strain>
    </source>
</reference>
<evidence type="ECO:0000256" key="1">
    <source>
        <dbReference type="SAM" id="MobiDB-lite"/>
    </source>
</evidence>